<keyword evidence="4 7" id="KW-0539">Nucleus</keyword>
<feature type="compositionally biased region" description="Basic and acidic residues" evidence="8">
    <location>
        <begin position="1601"/>
        <end position="1610"/>
    </location>
</feature>
<dbReference type="PANTHER" id="PTHR11089">
    <property type="entry name" value="GTP-BINDING PROTEIN-RELATED"/>
    <property type="match status" value="1"/>
</dbReference>
<name>A0A7R9FXZ7_TIMSH</name>
<dbReference type="InterPro" id="IPR024929">
    <property type="entry name" value="GNL2_CP_dom"/>
</dbReference>
<organism evidence="10">
    <name type="scientific">Timema shepardi</name>
    <name type="common">Walking stick</name>
    <dbReference type="NCBI Taxonomy" id="629360"/>
    <lineage>
        <taxon>Eukaryota</taxon>
        <taxon>Metazoa</taxon>
        <taxon>Ecdysozoa</taxon>
        <taxon>Arthropoda</taxon>
        <taxon>Hexapoda</taxon>
        <taxon>Insecta</taxon>
        <taxon>Pterygota</taxon>
        <taxon>Neoptera</taxon>
        <taxon>Polyneoptera</taxon>
        <taxon>Phasmatodea</taxon>
        <taxon>Timematodea</taxon>
        <taxon>Timematoidea</taxon>
        <taxon>Timematidae</taxon>
        <taxon>Timema</taxon>
    </lineage>
</organism>
<dbReference type="GO" id="GO:0005730">
    <property type="term" value="C:nucleolus"/>
    <property type="evidence" value="ECO:0007669"/>
    <property type="project" value="UniProtKB-SubCell"/>
</dbReference>
<dbReference type="EMBL" id="OC000866">
    <property type="protein sequence ID" value="CAD7258517.1"/>
    <property type="molecule type" value="Genomic_DNA"/>
</dbReference>
<dbReference type="InterPro" id="IPR030378">
    <property type="entry name" value="G_CP_dom"/>
</dbReference>
<protein>
    <recommendedName>
        <fullName evidence="7">Nucleolar GTP-binding protein 2</fullName>
    </recommendedName>
</protein>
<feature type="domain" description="CP-type G" evidence="9">
    <location>
        <begin position="255"/>
        <end position="416"/>
    </location>
</feature>
<evidence type="ECO:0000256" key="4">
    <source>
        <dbReference type="ARBA" id="ARBA00023242"/>
    </source>
</evidence>
<dbReference type="InterPro" id="IPR012971">
    <property type="entry name" value="NOG2_N_dom"/>
</dbReference>
<feature type="compositionally biased region" description="Low complexity" evidence="8">
    <location>
        <begin position="1731"/>
        <end position="1742"/>
    </location>
</feature>
<feature type="region of interest" description="Disordered" evidence="8">
    <location>
        <begin position="46"/>
        <end position="81"/>
    </location>
</feature>
<dbReference type="InterPro" id="IPR032675">
    <property type="entry name" value="LRR_dom_sf"/>
</dbReference>
<dbReference type="Pfam" id="PF01926">
    <property type="entry name" value="MMR_HSR1"/>
    <property type="match status" value="1"/>
</dbReference>
<comment type="subcellular location">
    <subcellularLocation>
        <location evidence="1 7">Nucleus</location>
        <location evidence="1 7">Nucleolus</location>
    </subcellularLocation>
</comment>
<dbReference type="FunFam" id="3.40.50.300:FF:000559">
    <property type="entry name" value="Nuclear/nucleolar GTPase 2"/>
    <property type="match status" value="1"/>
</dbReference>
<feature type="region of interest" description="Disordered" evidence="8">
    <location>
        <begin position="1780"/>
        <end position="1877"/>
    </location>
</feature>
<dbReference type="CDD" id="cd01858">
    <property type="entry name" value="NGP_1"/>
    <property type="match status" value="1"/>
</dbReference>
<feature type="region of interest" description="Disordered" evidence="8">
    <location>
        <begin position="1592"/>
        <end position="1621"/>
    </location>
</feature>
<feature type="region of interest" description="Disordered" evidence="8">
    <location>
        <begin position="736"/>
        <end position="772"/>
    </location>
</feature>
<evidence type="ECO:0000256" key="6">
    <source>
        <dbReference type="ARBA" id="ARBA00065814"/>
    </source>
</evidence>
<dbReference type="PROSITE" id="PS51721">
    <property type="entry name" value="G_CP"/>
    <property type="match status" value="1"/>
</dbReference>
<comment type="similarity">
    <text evidence="7">Belongs to the TRAFAC class YlqF/YawG GTPase family. NOG2 subfamily.</text>
</comment>
<feature type="region of interest" description="Disordered" evidence="8">
    <location>
        <begin position="1134"/>
        <end position="1171"/>
    </location>
</feature>
<keyword evidence="3 7" id="KW-0342">GTP-binding</keyword>
<gene>
    <name evidence="10" type="ORF">TSIB3V08_LOCUS2752</name>
</gene>
<feature type="compositionally biased region" description="Polar residues" evidence="8">
    <location>
        <begin position="1832"/>
        <end position="1842"/>
    </location>
</feature>
<proteinExistence type="inferred from homology"/>
<evidence type="ECO:0000256" key="3">
    <source>
        <dbReference type="ARBA" id="ARBA00023134"/>
    </source>
</evidence>
<feature type="compositionally biased region" description="Polar residues" evidence="8">
    <location>
        <begin position="753"/>
        <end position="766"/>
    </location>
</feature>
<feature type="compositionally biased region" description="Acidic residues" evidence="8">
    <location>
        <begin position="739"/>
        <end position="752"/>
    </location>
</feature>
<dbReference type="SUPFAM" id="SSF52540">
    <property type="entry name" value="P-loop containing nucleoside triphosphate hydrolases"/>
    <property type="match status" value="1"/>
</dbReference>
<reference evidence="10" key="1">
    <citation type="submission" date="2020-11" db="EMBL/GenBank/DDBJ databases">
        <authorList>
            <person name="Tran Van P."/>
        </authorList>
    </citation>
    <scope>NUCLEOTIDE SEQUENCE</scope>
</reference>
<evidence type="ECO:0000256" key="5">
    <source>
        <dbReference type="ARBA" id="ARBA00054763"/>
    </source>
</evidence>
<dbReference type="InterPro" id="IPR050755">
    <property type="entry name" value="TRAFAC_YlqF/YawG_RiboMat"/>
</dbReference>
<keyword evidence="2 7" id="KW-0547">Nucleotide-binding</keyword>
<dbReference type="PROSITE" id="PS51450">
    <property type="entry name" value="LRR"/>
    <property type="match status" value="4"/>
</dbReference>
<dbReference type="SMART" id="SM00365">
    <property type="entry name" value="LRR_SD22"/>
    <property type="match status" value="4"/>
</dbReference>
<evidence type="ECO:0000256" key="7">
    <source>
        <dbReference type="RuleBase" id="RU364023"/>
    </source>
</evidence>
<evidence type="ECO:0000256" key="1">
    <source>
        <dbReference type="ARBA" id="ARBA00004604"/>
    </source>
</evidence>
<dbReference type="GO" id="GO:0005525">
    <property type="term" value="F:GTP binding"/>
    <property type="evidence" value="ECO:0007669"/>
    <property type="project" value="UniProtKB-KW"/>
</dbReference>
<comment type="subunit">
    <text evidence="6">Interacts with LYAR and RPL23A. Interacts with the nuclear importin-beta receptor and, at a lower extent, with importin-alpha.</text>
</comment>
<feature type="region of interest" description="Disordered" evidence="8">
    <location>
        <begin position="1725"/>
        <end position="1761"/>
    </location>
</feature>
<dbReference type="Gene3D" id="1.10.1580.10">
    <property type="match status" value="1"/>
</dbReference>
<comment type="function">
    <text evidence="5">GTPase that associates with pre-60S ribosomal subunits in the nucleolus and is required for their nuclear export and maturation. May promote cell proliferation possibly by increasing p53/TP53 protein levels, and consequently those of its downstream product CDKN1A/p21, and decreasing RPL23A protein levels.</text>
</comment>
<accession>A0A7R9FXZ7</accession>
<evidence type="ECO:0000259" key="9">
    <source>
        <dbReference type="PROSITE" id="PS51721"/>
    </source>
</evidence>
<dbReference type="Gene3D" id="3.80.10.10">
    <property type="entry name" value="Ribonuclease Inhibitor"/>
    <property type="match status" value="2"/>
</dbReference>
<sequence>MLVHPYLFFDWLNASLRNYINARDGQCSSPPDKLVRQFRHTIHIMGKTKATNQPGRGGSGRSNHSMNPDRKTEGLKGVAKVRSKSTIQRLHMYKNFKARRDPSGKIIRPAPFQGKLPSGTVARVEPSQKWFGNSRVVAQNALQKFQQELGAVLKNPYQVVMKHTKLPVTLLNETRKHARVHLLDTESFGHVFGPKKIRKKPNLKTFSYEELSKTAIELTEKYSDEKDRDLVKEDAGMKDSPREMIMTAGQSKRIWNELYKVIDSSDVVLQVLDARDPQGTRSPHIEKFIRTEKPHKHLLFILNKVDLVPTWVTQRWVATLSAEYPTVAFHASLTHPFGKGSLINLLRQFAKLHIDKKQISVGFIGYPNVGKSSVINTLRSKKVCKVAPIAGETKVWQYITLMRRIYLIDCPGVVYPSAETDIDKVLKGVVRVELVQNPEDYIPHVLQRVKREYIEKTYKLTEWDTDLDFLEKMAARTGKLLKGGEPDIATVAKMVLNDWQRGKLPFYVFPPGYEPELDSKPASANGEINATLVGAEINTKASSANQTKTEIISAETKIDKVSSSMESPVSQSDDKESVPITSPLQLTTNDEITEVEDDIKISTPIESMSREIPSEESNIMENMSSKKVDKETEENTLPAKAQENIPPSIPKSSFKVFQDFSKIRVGLNYFENEDKQMSRVAVSKDAIKSPKTHNRSLSISSSGTTILMGSEEDLTSLDGSLGNKPADLSEQSIVVVDSEHEDSESESSDSDMETSLQDDMTSTSSGAFAVSEIDDSGKKRKFKEAAASRLTSKMRRRIEREMKPKRIGRLFSFLTPNTVEEEDGNFTINKGFEEDRKTYDSIDTEAKQQETLDLSNQGIKKLNKAQPNHAHVTNLILNGNELQRWDNIDSYTELTKLSATNNQLLRMYGVSRLHNLTSLNLAHNNILTIEGLKDFVQLRWLCLSANNIKTIEHLNTNLNLEHLDLSENSISHISDLSYLKNIKEVALCVSHSSLMSSDRMKPKQGDWVELLLHNNHISQLRQCERYLPPSLVTLTLATNNLTDLNEMSHLAHLTNLREFSLANNPCVTMTGNTPASGFDYRPFVINWCMSLKVIDGYMVDAIESLESEEERKLRLILSKAQHHQQQLREQLTVNGNGVRGRGAVLNRSQSSPAPSPATRRRLCGKNNSPRRISMSREVRTDVGRPDRMVASCHGTVGSAENDEAGLMSRSLDPTLLFSAANHLHDSVPSDVPEEQLLEATSQETEANEVGGSFPLQTATKLVPVPESLMSPDYRPMAPPSSKVLLRPKSAIVNGRKSSVVSRGSPKLCRSALHSSPLPRPRSMGDARLSPRPATGQPRRKPNSHTQVPDSPCKLDPLDARKVIRVASVVGRVVDVSCWVDMYLVYVFQHHHDPTISSDEDSEMSASKLETIRHRAQERWQRKDTVNTVNNSVATHAVEVNYAAPDTAAAVEQAAVCIQRIWRGYHTRNLNKHVQGIYQDLRSTRTQEYIEKLSSDMESTRVALESEHKLQLLQMQAISALWKKRTLEEGELAKTTTTPDSGHQCTLEEGELAQTTATSDLGHQHTLEESELAQTTATSDSGHQHTLEEGELAQTTTTSDAGHQRTLKEGELAQTTTTSDAGHQRTLKEVLVMYLLKVVSLQPAGKDGSTDVVAGPSSTCKDTEAVRELTETCSRLHLQVEQLQDSMQSVMQHMSKFCQGPNNLSCAPIATQTDIVAVHTPQSEAGVQFPYQRTRQTSSRPSSLPIPQRGAPKTTSDAVAPQEVRQFATSLVDGVMKTVSENRSEQGDGPDDNSGSVPNSGCADQESTDAGTTLGTESGDSSNGNAIVELEDNNTSCLTIHRQSPSSGNSPYEPNSPNNNQRPQEHPPPAVISSLEAP</sequence>
<dbReference type="InterPro" id="IPR006073">
    <property type="entry name" value="GTP-bd"/>
</dbReference>
<dbReference type="PROSITE" id="PS50096">
    <property type="entry name" value="IQ"/>
    <property type="match status" value="1"/>
</dbReference>
<evidence type="ECO:0000256" key="8">
    <source>
        <dbReference type="SAM" id="MobiDB-lite"/>
    </source>
</evidence>
<feature type="compositionally biased region" description="Low complexity" evidence="8">
    <location>
        <begin position="1843"/>
        <end position="1859"/>
    </location>
</feature>
<feature type="compositionally biased region" description="Polar residues" evidence="8">
    <location>
        <begin position="1807"/>
        <end position="1824"/>
    </location>
</feature>
<evidence type="ECO:0000313" key="10">
    <source>
        <dbReference type="EMBL" id="CAD7258517.1"/>
    </source>
</evidence>
<dbReference type="Pfam" id="PF08153">
    <property type="entry name" value="NGP1NT"/>
    <property type="match status" value="1"/>
</dbReference>
<feature type="region of interest" description="Disordered" evidence="8">
    <location>
        <begin position="625"/>
        <end position="646"/>
    </location>
</feature>
<dbReference type="InterPro" id="IPR023179">
    <property type="entry name" value="GTP-bd_ortho_bundle_sf"/>
</dbReference>
<feature type="compositionally biased region" description="Low complexity" evidence="8">
    <location>
        <begin position="1134"/>
        <end position="1147"/>
    </location>
</feature>
<dbReference type="Gene3D" id="3.40.50.300">
    <property type="entry name" value="P-loop containing nucleotide triphosphate hydrolases"/>
    <property type="match status" value="1"/>
</dbReference>
<dbReference type="PANTHER" id="PTHR11089:SF9">
    <property type="entry name" value="NUCLEOLAR GTP-BINDING PROTEIN 2"/>
    <property type="match status" value="1"/>
</dbReference>
<dbReference type="FunFam" id="1.10.1580.10:FF:000001">
    <property type="entry name" value="Nucleolar GTP-binding protein 2"/>
    <property type="match status" value="1"/>
</dbReference>
<evidence type="ECO:0000256" key="2">
    <source>
        <dbReference type="ARBA" id="ARBA00022741"/>
    </source>
</evidence>
<feature type="region of interest" description="Disordered" evidence="8">
    <location>
        <begin position="1294"/>
        <end position="1354"/>
    </location>
</feature>
<dbReference type="SUPFAM" id="SSF52058">
    <property type="entry name" value="L domain-like"/>
    <property type="match status" value="1"/>
</dbReference>
<dbReference type="InterPro" id="IPR001611">
    <property type="entry name" value="Leu-rich_rpt"/>
</dbReference>
<dbReference type="InterPro" id="IPR027417">
    <property type="entry name" value="P-loop_NTPase"/>
</dbReference>